<dbReference type="Pfam" id="PF12833">
    <property type="entry name" value="HTH_18"/>
    <property type="match status" value="1"/>
</dbReference>
<name>A0A328U5N3_9BACL</name>
<accession>A0A328U5N3</accession>
<evidence type="ECO:0000256" key="3">
    <source>
        <dbReference type="ARBA" id="ARBA00023163"/>
    </source>
</evidence>
<protein>
    <submittedName>
        <fullName evidence="5">AraC family transcriptional regulator</fullName>
    </submittedName>
</protein>
<evidence type="ECO:0000259" key="4">
    <source>
        <dbReference type="PROSITE" id="PS01124"/>
    </source>
</evidence>
<dbReference type="GO" id="GO:0003700">
    <property type="term" value="F:DNA-binding transcription factor activity"/>
    <property type="evidence" value="ECO:0007669"/>
    <property type="project" value="InterPro"/>
</dbReference>
<dbReference type="SUPFAM" id="SSF51215">
    <property type="entry name" value="Regulatory protein AraC"/>
    <property type="match status" value="1"/>
</dbReference>
<evidence type="ECO:0000313" key="5">
    <source>
        <dbReference type="EMBL" id="RAP75344.1"/>
    </source>
</evidence>
<dbReference type="OrthoDB" id="2371670at2"/>
<gene>
    <name evidence="5" type="ORF">DL346_18455</name>
</gene>
<dbReference type="PANTHER" id="PTHR43280:SF28">
    <property type="entry name" value="HTH-TYPE TRANSCRIPTIONAL ACTIVATOR RHAS"/>
    <property type="match status" value="1"/>
</dbReference>
<dbReference type="Proteomes" id="UP000249260">
    <property type="component" value="Unassembled WGS sequence"/>
</dbReference>
<sequence length="294" mass="33375">MEQIIERIKRLVEGQQRSRYMITMGEYELPLYVDSIGINPEQEPIDRSKGYPCFHWLQTVEGEGEFELNGIRYSLPPGNGSLLFPGIPHSYSAKGGKKWSTMYVTFGGVLAASMLASLGIRHTEWLNWNEDAPITSQLISMVEQTGQDDDRTGLDASAQLYRFLTMIKIYGQKGGRSSVFQHLEKLDPLLHWLDVHYGDPDISLTDMAEQLEISPRYLNSLFRQAFGITAYAYLIRLRMIKAKEMMSLGDKRSIKEIAQLSGYRDPSHFIAAFGKSEGITPEQFRKLHGLTTVL</sequence>
<dbReference type="InterPro" id="IPR018060">
    <property type="entry name" value="HTH_AraC"/>
</dbReference>
<dbReference type="AlphaFoldDB" id="A0A328U5N3"/>
<dbReference type="Pfam" id="PF02311">
    <property type="entry name" value="AraC_binding"/>
    <property type="match status" value="1"/>
</dbReference>
<dbReference type="InterPro" id="IPR020449">
    <property type="entry name" value="Tscrpt_reg_AraC-type_HTH"/>
</dbReference>
<dbReference type="InterPro" id="IPR009057">
    <property type="entry name" value="Homeodomain-like_sf"/>
</dbReference>
<dbReference type="Gene3D" id="1.10.10.60">
    <property type="entry name" value="Homeodomain-like"/>
    <property type="match status" value="2"/>
</dbReference>
<dbReference type="PANTHER" id="PTHR43280">
    <property type="entry name" value="ARAC-FAMILY TRANSCRIPTIONAL REGULATOR"/>
    <property type="match status" value="1"/>
</dbReference>
<dbReference type="SUPFAM" id="SSF46689">
    <property type="entry name" value="Homeodomain-like"/>
    <property type="match status" value="2"/>
</dbReference>
<keyword evidence="3" id="KW-0804">Transcription</keyword>
<dbReference type="SMART" id="SM00342">
    <property type="entry name" value="HTH_ARAC"/>
    <property type="match status" value="1"/>
</dbReference>
<evidence type="ECO:0000256" key="2">
    <source>
        <dbReference type="ARBA" id="ARBA00023125"/>
    </source>
</evidence>
<dbReference type="PROSITE" id="PS01124">
    <property type="entry name" value="HTH_ARAC_FAMILY_2"/>
    <property type="match status" value="1"/>
</dbReference>
<dbReference type="InterPro" id="IPR003313">
    <property type="entry name" value="AraC-bd"/>
</dbReference>
<proteinExistence type="predicted"/>
<dbReference type="InterPro" id="IPR018062">
    <property type="entry name" value="HTH_AraC-typ_CS"/>
</dbReference>
<keyword evidence="2" id="KW-0238">DNA-binding</keyword>
<dbReference type="Gene3D" id="2.60.120.280">
    <property type="entry name" value="Regulatory protein AraC"/>
    <property type="match status" value="1"/>
</dbReference>
<comment type="caution">
    <text evidence="5">The sequence shown here is derived from an EMBL/GenBank/DDBJ whole genome shotgun (WGS) entry which is preliminary data.</text>
</comment>
<feature type="domain" description="HTH araC/xylS-type" evidence="4">
    <location>
        <begin position="187"/>
        <end position="287"/>
    </location>
</feature>
<dbReference type="RefSeq" id="WP_112883608.1">
    <property type="nucleotide sequence ID" value="NZ_QLUW01000003.1"/>
</dbReference>
<reference evidence="5 6" key="1">
    <citation type="submission" date="2018-06" db="EMBL/GenBank/DDBJ databases">
        <title>Paenibacillus montanisoli sp. nov., isolated from mountain area soil.</title>
        <authorList>
            <person name="Wu M."/>
        </authorList>
    </citation>
    <scope>NUCLEOTIDE SEQUENCE [LARGE SCALE GENOMIC DNA]</scope>
    <source>
        <strain evidence="5 6">RA17</strain>
    </source>
</reference>
<dbReference type="InterPro" id="IPR037923">
    <property type="entry name" value="HTH-like"/>
</dbReference>
<dbReference type="PROSITE" id="PS00041">
    <property type="entry name" value="HTH_ARAC_FAMILY_1"/>
    <property type="match status" value="1"/>
</dbReference>
<dbReference type="EMBL" id="QLUW01000003">
    <property type="protein sequence ID" value="RAP75344.1"/>
    <property type="molecule type" value="Genomic_DNA"/>
</dbReference>
<evidence type="ECO:0000256" key="1">
    <source>
        <dbReference type="ARBA" id="ARBA00023015"/>
    </source>
</evidence>
<evidence type="ECO:0000313" key="6">
    <source>
        <dbReference type="Proteomes" id="UP000249260"/>
    </source>
</evidence>
<dbReference type="PRINTS" id="PR00032">
    <property type="entry name" value="HTHARAC"/>
</dbReference>
<dbReference type="GO" id="GO:0043565">
    <property type="term" value="F:sequence-specific DNA binding"/>
    <property type="evidence" value="ECO:0007669"/>
    <property type="project" value="InterPro"/>
</dbReference>
<keyword evidence="1" id="KW-0805">Transcription regulation</keyword>
<keyword evidence="6" id="KW-1185">Reference proteome</keyword>
<organism evidence="5 6">
    <name type="scientific">Paenibacillus montanisoli</name>
    <dbReference type="NCBI Taxonomy" id="2081970"/>
    <lineage>
        <taxon>Bacteria</taxon>
        <taxon>Bacillati</taxon>
        <taxon>Bacillota</taxon>
        <taxon>Bacilli</taxon>
        <taxon>Bacillales</taxon>
        <taxon>Paenibacillaceae</taxon>
        <taxon>Paenibacillus</taxon>
    </lineage>
</organism>